<gene>
    <name evidence="1" type="ORF">NE237_021219</name>
</gene>
<dbReference type="Proteomes" id="UP001141806">
    <property type="component" value="Unassembled WGS sequence"/>
</dbReference>
<evidence type="ECO:0000313" key="1">
    <source>
        <dbReference type="EMBL" id="KAJ4961309.1"/>
    </source>
</evidence>
<keyword evidence="2" id="KW-1185">Reference proteome</keyword>
<name>A0A9Q0K2E4_9MAGN</name>
<evidence type="ECO:0000313" key="2">
    <source>
        <dbReference type="Proteomes" id="UP001141806"/>
    </source>
</evidence>
<sequence>MNTPLHPATSSCNIGESCSPANLPLRVADFNFTTTGTHAVASVTKTGFDSCTNSSFIGNLLTMGPAKIVLEAEGEMFDIPDEIPNSEDFFKEKLCILRYG</sequence>
<dbReference type="EMBL" id="JAMYWD010000009">
    <property type="protein sequence ID" value="KAJ4961309.1"/>
    <property type="molecule type" value="Genomic_DNA"/>
</dbReference>
<organism evidence="1 2">
    <name type="scientific">Protea cynaroides</name>
    <dbReference type="NCBI Taxonomy" id="273540"/>
    <lineage>
        <taxon>Eukaryota</taxon>
        <taxon>Viridiplantae</taxon>
        <taxon>Streptophyta</taxon>
        <taxon>Embryophyta</taxon>
        <taxon>Tracheophyta</taxon>
        <taxon>Spermatophyta</taxon>
        <taxon>Magnoliopsida</taxon>
        <taxon>Proteales</taxon>
        <taxon>Proteaceae</taxon>
        <taxon>Protea</taxon>
    </lineage>
</organism>
<accession>A0A9Q0K2E4</accession>
<protein>
    <submittedName>
        <fullName evidence="1">Uncharacterized protein</fullName>
    </submittedName>
</protein>
<proteinExistence type="predicted"/>
<comment type="caution">
    <text evidence="1">The sequence shown here is derived from an EMBL/GenBank/DDBJ whole genome shotgun (WGS) entry which is preliminary data.</text>
</comment>
<dbReference type="AlphaFoldDB" id="A0A9Q0K2E4"/>
<reference evidence="1" key="1">
    <citation type="journal article" date="2023" name="Plant J.">
        <title>The genome of the king protea, Protea cynaroides.</title>
        <authorList>
            <person name="Chang J."/>
            <person name="Duong T.A."/>
            <person name="Schoeman C."/>
            <person name="Ma X."/>
            <person name="Roodt D."/>
            <person name="Barker N."/>
            <person name="Li Z."/>
            <person name="Van de Peer Y."/>
            <person name="Mizrachi E."/>
        </authorList>
    </citation>
    <scope>NUCLEOTIDE SEQUENCE</scope>
    <source>
        <tissue evidence="1">Young leaves</tissue>
    </source>
</reference>